<accession>A0ABQ4WLU8</accession>
<name>A0ABQ4WLU8_9ASTR</name>
<dbReference type="Proteomes" id="UP001151760">
    <property type="component" value="Unassembled WGS sequence"/>
</dbReference>
<organism evidence="1 2">
    <name type="scientific">Tanacetum coccineum</name>
    <dbReference type="NCBI Taxonomy" id="301880"/>
    <lineage>
        <taxon>Eukaryota</taxon>
        <taxon>Viridiplantae</taxon>
        <taxon>Streptophyta</taxon>
        <taxon>Embryophyta</taxon>
        <taxon>Tracheophyta</taxon>
        <taxon>Spermatophyta</taxon>
        <taxon>Magnoliopsida</taxon>
        <taxon>eudicotyledons</taxon>
        <taxon>Gunneridae</taxon>
        <taxon>Pentapetalae</taxon>
        <taxon>asterids</taxon>
        <taxon>campanulids</taxon>
        <taxon>Asterales</taxon>
        <taxon>Asteraceae</taxon>
        <taxon>Asteroideae</taxon>
        <taxon>Anthemideae</taxon>
        <taxon>Anthemidinae</taxon>
        <taxon>Tanacetum</taxon>
    </lineage>
</organism>
<reference evidence="1" key="2">
    <citation type="submission" date="2022-01" db="EMBL/GenBank/DDBJ databases">
        <authorList>
            <person name="Yamashiro T."/>
            <person name="Shiraishi A."/>
            <person name="Satake H."/>
            <person name="Nakayama K."/>
        </authorList>
    </citation>
    <scope>NUCLEOTIDE SEQUENCE</scope>
</reference>
<dbReference type="EMBL" id="BQNB010008753">
    <property type="protein sequence ID" value="GJS53840.1"/>
    <property type="molecule type" value="Genomic_DNA"/>
</dbReference>
<evidence type="ECO:0000313" key="2">
    <source>
        <dbReference type="Proteomes" id="UP001151760"/>
    </source>
</evidence>
<evidence type="ECO:0000313" key="1">
    <source>
        <dbReference type="EMBL" id="GJS53840.1"/>
    </source>
</evidence>
<keyword evidence="2" id="KW-1185">Reference proteome</keyword>
<reference evidence="1" key="1">
    <citation type="journal article" date="2022" name="Int. J. Mol. Sci.">
        <title>Draft Genome of Tanacetum Coccineum: Genomic Comparison of Closely Related Tanacetum-Family Plants.</title>
        <authorList>
            <person name="Yamashiro T."/>
            <person name="Shiraishi A."/>
            <person name="Nakayama K."/>
            <person name="Satake H."/>
        </authorList>
    </citation>
    <scope>NUCLEOTIDE SEQUENCE</scope>
</reference>
<comment type="caution">
    <text evidence="1">The sequence shown here is derived from an EMBL/GenBank/DDBJ whole genome shotgun (WGS) entry which is preliminary data.</text>
</comment>
<proteinExistence type="predicted"/>
<sequence>MHCRYCSILIFQRSYSPDKLDTSSSLGTYITHAVDVDIILVNDQVPFAEVQLTAQHNVLANEQHHTEQSEPIYDTYLLEKVDSNTTSDSTNISHRGGEIDQDAKQYQVKSPLLKAELFKTKEMIEKETYNELSHRFSPNESSDVHEKPNTPRSCLRWKPTCRIFKTTGLRWIPTGKMFTDNTTKVDNEHLNASNGPAPQRKERYINSGLVQNPVSPTPYVPPPNKDYEILFQLLFDEYFNPPPRAVSLDPVAIAAQELLIQPVHLHQLPLIKMYHLLVLHQQIKKFNLKSLIMVLKN</sequence>
<gene>
    <name evidence="1" type="ORF">Tco_0627202</name>
</gene>
<protein>
    <submittedName>
        <fullName evidence="1">Uncharacterized protein</fullName>
    </submittedName>
</protein>